<evidence type="ECO:0000256" key="5">
    <source>
        <dbReference type="SAM" id="Phobius"/>
    </source>
</evidence>
<feature type="transmembrane region" description="Helical" evidence="5">
    <location>
        <begin position="139"/>
        <end position="158"/>
    </location>
</feature>
<keyword evidence="2 5" id="KW-0812">Transmembrane</keyword>
<feature type="transmembrane region" description="Helical" evidence="5">
    <location>
        <begin position="447"/>
        <end position="471"/>
    </location>
</feature>
<feature type="transmembrane region" description="Helical" evidence="5">
    <location>
        <begin position="414"/>
        <end position="441"/>
    </location>
</feature>
<evidence type="ECO:0000256" key="1">
    <source>
        <dbReference type="ARBA" id="ARBA00004141"/>
    </source>
</evidence>
<sequence length="528" mass="61559">MRNVEFLIKSIAEKDINYFFLLENNLYYSDYNFDQHLIFEILPEITLIFFICYSLVNLFNDKKFAIFQYYKWISYLVFILFILIFKFSIFKYTISELILGFSWLTSYYILISKILIVFLTLLILLVCKTKIIRFSQLGYFIEFPLVIGFSVLFIFLLLSSYDFFTTYLTVEGLSLTLYILASLLHQGVISIESAIKYFSLGAIASGNLLLGVVLLFGLVGSLDFLEIQNFLGSQIVLNYIFEIKISLTLIFFSFFFKISAFPCHIWVADVYEGIWSPITAFFAIVIKASLILFFIRLVFDVLVNVLVFFQPLFIVVSLGSMFVGSFLALKQVRIKRFLAYTSISQVGFILLGITSGTFLGLFASIMYLSLYLIMNLMFFTIFLNIEHIIIKKNIIYLSDLYSISSFNNEIAKHLALTILSMAGLPPFGGFIGKLFLYFAVIEARLDFILVVSLLISLISAYYYLNFVRYIFFEKRSETKLYYYIQRVELTFFLRLFSFFLVTFPIFLSNYIDFFLKLSFSCIFPFIFF</sequence>
<feature type="transmembrane region" description="Helical" evidence="5">
    <location>
        <begin position="37"/>
        <end position="60"/>
    </location>
</feature>
<gene>
    <name evidence="7" type="primary">nad2</name>
</gene>
<dbReference type="InterPro" id="IPR001750">
    <property type="entry name" value="ND/Mrp_TM"/>
</dbReference>
<feature type="transmembrane region" description="Helical" evidence="5">
    <location>
        <begin position="197"/>
        <end position="219"/>
    </location>
</feature>
<evidence type="ECO:0000313" key="7">
    <source>
        <dbReference type="EMBL" id="QFP99051.1"/>
    </source>
</evidence>
<name>A0A5P8DJV5_9EUKA</name>
<dbReference type="PANTHER" id="PTHR22773">
    <property type="entry name" value="NADH DEHYDROGENASE"/>
    <property type="match status" value="1"/>
</dbReference>
<reference evidence="7" key="1">
    <citation type="submission" date="2019-06" db="EMBL/GenBank/DDBJ databases">
        <authorList>
            <person name="Wideman J.G."/>
            <person name="Richards T.A."/>
        </authorList>
    </citation>
    <scope>NUCLEOTIDE SEQUENCE</scope>
</reference>
<evidence type="ECO:0000256" key="3">
    <source>
        <dbReference type="ARBA" id="ARBA00022989"/>
    </source>
</evidence>
<evidence type="ECO:0000256" key="2">
    <source>
        <dbReference type="ARBA" id="ARBA00022692"/>
    </source>
</evidence>
<keyword evidence="4 5" id="KW-0472">Membrane</keyword>
<proteinExistence type="predicted"/>
<feature type="transmembrane region" description="Helical" evidence="5">
    <location>
        <begin position="337"/>
        <end position="359"/>
    </location>
</feature>
<feature type="transmembrane region" description="Helical" evidence="5">
    <location>
        <begin position="365"/>
        <end position="385"/>
    </location>
</feature>
<protein>
    <submittedName>
        <fullName evidence="7">NADH dehydrogenase subunit 2</fullName>
    </submittedName>
</protein>
<organism evidence="7">
    <name type="scientific">Rhizaria sp</name>
    <dbReference type="NCBI Taxonomy" id="2204297"/>
    <lineage>
        <taxon>Eukaryota</taxon>
        <taxon>Sar</taxon>
        <taxon>Rhizaria</taxon>
    </lineage>
</organism>
<feature type="transmembrane region" description="Helical" evidence="5">
    <location>
        <begin position="278"/>
        <end position="299"/>
    </location>
</feature>
<feature type="domain" description="NADH:quinone oxidoreductase/Mrp antiporter transmembrane" evidence="6">
    <location>
        <begin position="160"/>
        <end position="458"/>
    </location>
</feature>
<accession>A0A5P8DJV5</accession>
<dbReference type="AlphaFoldDB" id="A0A5P8DJV5"/>
<feature type="transmembrane region" description="Helical" evidence="5">
    <location>
        <begin position="164"/>
        <end position="185"/>
    </location>
</feature>
<dbReference type="GO" id="GO:0016020">
    <property type="term" value="C:membrane"/>
    <property type="evidence" value="ECO:0007669"/>
    <property type="project" value="UniProtKB-SubCell"/>
</dbReference>
<feature type="transmembrane region" description="Helical" evidence="5">
    <location>
        <begin position="72"/>
        <end position="94"/>
    </location>
</feature>
<dbReference type="EMBL" id="MN082144">
    <property type="protein sequence ID" value="QFP99051.1"/>
    <property type="molecule type" value="Genomic_DNA"/>
</dbReference>
<evidence type="ECO:0000256" key="4">
    <source>
        <dbReference type="ARBA" id="ARBA00023136"/>
    </source>
</evidence>
<feature type="transmembrane region" description="Helical" evidence="5">
    <location>
        <begin position="491"/>
        <end position="511"/>
    </location>
</feature>
<feature type="transmembrane region" description="Helical" evidence="5">
    <location>
        <begin position="305"/>
        <end position="328"/>
    </location>
</feature>
<feature type="transmembrane region" description="Helical" evidence="5">
    <location>
        <begin position="106"/>
        <end position="127"/>
    </location>
</feature>
<comment type="subcellular location">
    <subcellularLocation>
        <location evidence="1">Membrane</location>
        <topology evidence="1">Multi-pass membrane protein</topology>
    </subcellularLocation>
</comment>
<dbReference type="Pfam" id="PF00361">
    <property type="entry name" value="Proton_antipo_M"/>
    <property type="match status" value="1"/>
</dbReference>
<keyword evidence="3 5" id="KW-1133">Transmembrane helix</keyword>
<feature type="transmembrane region" description="Helical" evidence="5">
    <location>
        <begin position="239"/>
        <end position="258"/>
    </location>
</feature>
<keyword evidence="7" id="KW-0496">Mitochondrion</keyword>
<geneLocation type="mitochondrion" evidence="7"/>
<evidence type="ECO:0000259" key="6">
    <source>
        <dbReference type="Pfam" id="PF00361"/>
    </source>
</evidence>